<protein>
    <submittedName>
        <fullName evidence="3">DUF3105 domain-containing protein</fullName>
    </submittedName>
</protein>
<proteinExistence type="predicted"/>
<feature type="compositionally biased region" description="Gly residues" evidence="1">
    <location>
        <begin position="50"/>
        <end position="66"/>
    </location>
</feature>
<keyword evidence="2" id="KW-1133">Transmembrane helix</keyword>
<dbReference type="InterPro" id="IPR021454">
    <property type="entry name" value="DUF3105"/>
</dbReference>
<organism evidence="3 4">
    <name type="scientific">Phytohabitans maris</name>
    <dbReference type="NCBI Taxonomy" id="3071409"/>
    <lineage>
        <taxon>Bacteria</taxon>
        <taxon>Bacillati</taxon>
        <taxon>Actinomycetota</taxon>
        <taxon>Actinomycetes</taxon>
        <taxon>Micromonosporales</taxon>
        <taxon>Micromonosporaceae</taxon>
    </lineage>
</organism>
<name>A0ABU0ZGQ7_9ACTN</name>
<sequence>MSVSTPAGDQRRPSVVSTGKKAPAGSAKSSTSGKSATTDKSGSGSARKGTTGGGKGGGTGKGGGGKGPRKPITPVKVSQGRNWGPIALFVVVGVLAAGIVGYGAYAAFQGSRSWEDRASDISGIVNYREKDPSLTQGGQHVQGKVQYTVTPPVGGQHNQDWQNCMGDVYDAPIASEHAVHSLEHGAIWITYRPDLPKEQVDKLAAKVRGTEKMLMSPFDGLDKPISLQAWGYQLKVDNADDSRIDQFIKTLRVNASVEGPTALCAQGITATGTEPRNLQQPSTEQPMQQQGG</sequence>
<feature type="compositionally biased region" description="Low complexity" evidence="1">
    <location>
        <begin position="279"/>
        <end position="292"/>
    </location>
</feature>
<feature type="transmembrane region" description="Helical" evidence="2">
    <location>
        <begin position="86"/>
        <end position="108"/>
    </location>
</feature>
<feature type="region of interest" description="Disordered" evidence="1">
    <location>
        <begin position="271"/>
        <end position="292"/>
    </location>
</feature>
<comment type="caution">
    <text evidence="3">The sequence shown here is derived from an EMBL/GenBank/DDBJ whole genome shotgun (WGS) entry which is preliminary data.</text>
</comment>
<dbReference type="Proteomes" id="UP001230908">
    <property type="component" value="Unassembled WGS sequence"/>
</dbReference>
<dbReference type="RefSeq" id="WP_308712917.1">
    <property type="nucleotide sequence ID" value="NZ_JAVHUY010000011.1"/>
</dbReference>
<evidence type="ECO:0000256" key="2">
    <source>
        <dbReference type="SAM" id="Phobius"/>
    </source>
</evidence>
<keyword evidence="2" id="KW-0472">Membrane</keyword>
<accession>A0ABU0ZGQ7</accession>
<evidence type="ECO:0000313" key="3">
    <source>
        <dbReference type="EMBL" id="MDQ7905646.1"/>
    </source>
</evidence>
<evidence type="ECO:0000256" key="1">
    <source>
        <dbReference type="SAM" id="MobiDB-lite"/>
    </source>
</evidence>
<dbReference type="EMBL" id="JAVHUY010000011">
    <property type="protein sequence ID" value="MDQ7905646.1"/>
    <property type="molecule type" value="Genomic_DNA"/>
</dbReference>
<feature type="region of interest" description="Disordered" evidence="1">
    <location>
        <begin position="1"/>
        <end position="78"/>
    </location>
</feature>
<feature type="compositionally biased region" description="Low complexity" evidence="1">
    <location>
        <begin position="17"/>
        <end position="49"/>
    </location>
</feature>
<keyword evidence="4" id="KW-1185">Reference proteome</keyword>
<keyword evidence="2" id="KW-0812">Transmembrane</keyword>
<evidence type="ECO:0000313" key="4">
    <source>
        <dbReference type="Proteomes" id="UP001230908"/>
    </source>
</evidence>
<reference evidence="3 4" key="1">
    <citation type="submission" date="2023-08" db="EMBL/GenBank/DDBJ databases">
        <title>Phytohabitans sansha sp. nov., isolated from marine sediment.</title>
        <authorList>
            <person name="Zhao Y."/>
            <person name="Yi K."/>
        </authorList>
    </citation>
    <scope>NUCLEOTIDE SEQUENCE [LARGE SCALE GENOMIC DNA]</scope>
    <source>
        <strain evidence="3 4">ZYX-F-186</strain>
    </source>
</reference>
<dbReference type="Pfam" id="PF11303">
    <property type="entry name" value="DUF3105"/>
    <property type="match status" value="1"/>
</dbReference>
<gene>
    <name evidence="3" type="ORF">RB614_14090</name>
</gene>